<evidence type="ECO:0000256" key="1">
    <source>
        <dbReference type="ARBA" id="ARBA00009947"/>
    </source>
</evidence>
<dbReference type="EMBL" id="JAULSX010000001">
    <property type="protein sequence ID" value="KAK3499298.1"/>
    <property type="molecule type" value="Genomic_DNA"/>
</dbReference>
<accession>A0AAJ0MV25</accession>
<feature type="compositionally biased region" description="Acidic residues" evidence="3">
    <location>
        <begin position="297"/>
        <end position="320"/>
    </location>
</feature>
<evidence type="ECO:0000256" key="3">
    <source>
        <dbReference type="SAM" id="MobiDB-lite"/>
    </source>
</evidence>
<dbReference type="SUPFAM" id="SSF143113">
    <property type="entry name" value="NAP-like"/>
    <property type="match status" value="1"/>
</dbReference>
<dbReference type="Gene3D" id="3.30.1120.90">
    <property type="entry name" value="Nucleosome assembly protein"/>
    <property type="match status" value="1"/>
</dbReference>
<comment type="similarity">
    <text evidence="1 2">Belongs to the nucleosome assembly protein (NAP) family.</text>
</comment>
<evidence type="ECO:0000313" key="5">
    <source>
        <dbReference type="Proteomes" id="UP001285908"/>
    </source>
</evidence>
<dbReference type="GeneID" id="87869981"/>
<organism evidence="4 5">
    <name type="scientific">Neurospora hispaniola</name>
    <dbReference type="NCBI Taxonomy" id="588809"/>
    <lineage>
        <taxon>Eukaryota</taxon>
        <taxon>Fungi</taxon>
        <taxon>Dikarya</taxon>
        <taxon>Ascomycota</taxon>
        <taxon>Pezizomycotina</taxon>
        <taxon>Sordariomycetes</taxon>
        <taxon>Sordariomycetidae</taxon>
        <taxon>Sordariales</taxon>
        <taxon>Sordariaceae</taxon>
        <taxon>Neurospora</taxon>
    </lineage>
</organism>
<feature type="region of interest" description="Disordered" evidence="3">
    <location>
        <begin position="227"/>
        <end position="270"/>
    </location>
</feature>
<dbReference type="Proteomes" id="UP001285908">
    <property type="component" value="Unassembled WGS sequence"/>
</dbReference>
<evidence type="ECO:0000313" key="4">
    <source>
        <dbReference type="EMBL" id="KAK3499298.1"/>
    </source>
</evidence>
<proteinExistence type="inferred from homology"/>
<comment type="caution">
    <text evidence="4">The sequence shown here is derived from an EMBL/GenBank/DDBJ whole genome shotgun (WGS) entry which is preliminary data.</text>
</comment>
<keyword evidence="5" id="KW-1185">Reference proteome</keyword>
<dbReference type="PANTHER" id="PTHR11875">
    <property type="entry name" value="TESTIS-SPECIFIC Y-ENCODED PROTEIN"/>
    <property type="match status" value="1"/>
</dbReference>
<evidence type="ECO:0008006" key="6">
    <source>
        <dbReference type="Google" id="ProtNLM"/>
    </source>
</evidence>
<dbReference type="GO" id="GO:0005634">
    <property type="term" value="C:nucleus"/>
    <property type="evidence" value="ECO:0007669"/>
    <property type="project" value="InterPro"/>
</dbReference>
<dbReference type="Pfam" id="PF00956">
    <property type="entry name" value="NAP"/>
    <property type="match status" value="1"/>
</dbReference>
<dbReference type="GO" id="GO:0006334">
    <property type="term" value="P:nucleosome assembly"/>
    <property type="evidence" value="ECO:0007669"/>
    <property type="project" value="InterPro"/>
</dbReference>
<sequence length="330" mass="37816">MASPAETSVTYEELRDLENEFEDVETEIIRQQVQLSRPLYEKREKVVAQIPNFWPLVFEQAPQDIDEYIQPQDSALLLSSLSSFSVSHFEIENGGSGDPRSVLFRFEFAENEYFEDKVLEKKFWSRRSKGGWTGLVSEPVNIKWKKGKDLTSGLLGLVNAVWEEEKAAGKHWSTVKGEDFTDKQKELKNQIEKIGLGGLSFFAWFGYRGRRVSAEENKAAIEKLQEKRQARKATAEAGESKKEEDEEDDEEEEEEEEEEDEIELEIFPDGDSLALALSDDLWPGAIKYFTQAQEQELASDDDFEDDDDDDADEDDEEDDADARPAKKRKA</sequence>
<evidence type="ECO:0000256" key="2">
    <source>
        <dbReference type="RuleBase" id="RU003876"/>
    </source>
</evidence>
<name>A0AAJ0MV25_9PEZI</name>
<gene>
    <name evidence="4" type="ORF">B0T23DRAFT_14105</name>
</gene>
<feature type="compositionally biased region" description="Acidic residues" evidence="3">
    <location>
        <begin position="244"/>
        <end position="268"/>
    </location>
</feature>
<reference evidence="4 5" key="1">
    <citation type="journal article" date="2023" name="Mol. Phylogenet. Evol.">
        <title>Genome-scale phylogeny and comparative genomics of the fungal order Sordariales.</title>
        <authorList>
            <person name="Hensen N."/>
            <person name="Bonometti L."/>
            <person name="Westerberg I."/>
            <person name="Brannstrom I.O."/>
            <person name="Guillou S."/>
            <person name="Cros-Aarteil S."/>
            <person name="Calhoun S."/>
            <person name="Haridas S."/>
            <person name="Kuo A."/>
            <person name="Mondo S."/>
            <person name="Pangilinan J."/>
            <person name="Riley R."/>
            <person name="LaButti K."/>
            <person name="Andreopoulos B."/>
            <person name="Lipzen A."/>
            <person name="Chen C."/>
            <person name="Yan M."/>
            <person name="Daum C."/>
            <person name="Ng V."/>
            <person name="Clum A."/>
            <person name="Steindorff A."/>
            <person name="Ohm R.A."/>
            <person name="Martin F."/>
            <person name="Silar P."/>
            <person name="Natvig D.O."/>
            <person name="Lalanne C."/>
            <person name="Gautier V."/>
            <person name="Ament-Velasquez S.L."/>
            <person name="Kruys A."/>
            <person name="Hutchinson M.I."/>
            <person name="Powell A.J."/>
            <person name="Barry K."/>
            <person name="Miller A.N."/>
            <person name="Grigoriev I.V."/>
            <person name="Debuchy R."/>
            <person name="Gladieux P."/>
            <person name="Hiltunen Thoren M."/>
            <person name="Johannesson H."/>
        </authorList>
    </citation>
    <scope>NUCLEOTIDE SEQUENCE [LARGE SCALE GENOMIC DNA]</scope>
    <source>
        <strain evidence="4 5">FGSC 10403</strain>
    </source>
</reference>
<feature type="region of interest" description="Disordered" evidence="3">
    <location>
        <begin position="292"/>
        <end position="330"/>
    </location>
</feature>
<dbReference type="RefSeq" id="XP_062696931.1">
    <property type="nucleotide sequence ID" value="XM_062832359.1"/>
</dbReference>
<protein>
    <recommendedName>
        <fullName evidence="6">Nap family protein</fullName>
    </recommendedName>
</protein>
<dbReference type="InterPro" id="IPR002164">
    <property type="entry name" value="NAP_family"/>
</dbReference>
<dbReference type="AlphaFoldDB" id="A0AAJ0MV25"/>
<dbReference type="InterPro" id="IPR037231">
    <property type="entry name" value="NAP-like_sf"/>
</dbReference>